<dbReference type="SUPFAM" id="SSF52799">
    <property type="entry name" value="(Phosphotyrosine protein) phosphatases II"/>
    <property type="match status" value="1"/>
</dbReference>
<name>A0ABX1KG53_9MICO</name>
<dbReference type="InterPro" id="IPR000387">
    <property type="entry name" value="Tyr_Pase_dom"/>
</dbReference>
<dbReference type="EMBL" id="JABACI010000006">
    <property type="protein sequence ID" value="NLP85879.1"/>
    <property type="molecule type" value="Genomic_DNA"/>
</dbReference>
<gene>
    <name evidence="2" type="ORF">HF576_18775</name>
</gene>
<comment type="caution">
    <text evidence="2">The sequence shown here is derived from an EMBL/GenBank/DDBJ whole genome shotgun (WGS) entry which is preliminary data.</text>
</comment>
<dbReference type="SMART" id="SM00404">
    <property type="entry name" value="PTPc_motif"/>
    <property type="match status" value="1"/>
</dbReference>
<reference evidence="2 3" key="1">
    <citation type="submission" date="2020-04" db="EMBL/GenBank/DDBJ databases">
        <title>CFH 90308 Microbacterium sp.</title>
        <authorList>
            <person name="Nie G."/>
            <person name="Ming H."/>
            <person name="Xia T."/>
        </authorList>
    </citation>
    <scope>NUCLEOTIDE SEQUENCE [LARGE SCALE GENOMIC DNA]</scope>
    <source>
        <strain evidence="2 3">CFH 90308</strain>
    </source>
</reference>
<dbReference type="Gene3D" id="3.90.190.10">
    <property type="entry name" value="Protein tyrosine phosphatase superfamily"/>
    <property type="match status" value="1"/>
</dbReference>
<evidence type="ECO:0000313" key="3">
    <source>
        <dbReference type="Proteomes" id="UP001429745"/>
    </source>
</evidence>
<dbReference type="InterPro" id="IPR003595">
    <property type="entry name" value="Tyr_Pase_cat"/>
</dbReference>
<sequence>MAIWEAGEGIVEFPDGRRFRGRGLHRPLGAGIRPEFGVYLVGRDPGVLDWPSHWLKWRDFGLPQSTDDALIVLREAHARAESERVEIACDGGNGRTGTALSVLAMMSGIDPENAVNWVRAHYRATAVETPRQRRWVSEVSARLRVEGERPDA</sequence>
<dbReference type="Pfam" id="PF00102">
    <property type="entry name" value="Y_phosphatase"/>
    <property type="match status" value="1"/>
</dbReference>
<organism evidence="2 3">
    <name type="scientific">Microbacterium salsuginis</name>
    <dbReference type="NCBI Taxonomy" id="2722803"/>
    <lineage>
        <taxon>Bacteria</taxon>
        <taxon>Bacillati</taxon>
        <taxon>Actinomycetota</taxon>
        <taxon>Actinomycetes</taxon>
        <taxon>Micrococcales</taxon>
        <taxon>Microbacteriaceae</taxon>
        <taxon>Microbacterium</taxon>
    </lineage>
</organism>
<protein>
    <submittedName>
        <fullName evidence="2">Protein phosphatase</fullName>
    </submittedName>
</protein>
<dbReference type="InterPro" id="IPR029021">
    <property type="entry name" value="Prot-tyrosine_phosphatase-like"/>
</dbReference>
<dbReference type="RefSeq" id="WP_168914374.1">
    <property type="nucleotide sequence ID" value="NZ_JABACI010000006.1"/>
</dbReference>
<dbReference type="Proteomes" id="UP001429745">
    <property type="component" value="Unassembled WGS sequence"/>
</dbReference>
<dbReference type="PROSITE" id="PS50056">
    <property type="entry name" value="TYR_PHOSPHATASE_2"/>
    <property type="match status" value="1"/>
</dbReference>
<proteinExistence type="predicted"/>
<dbReference type="InterPro" id="IPR000242">
    <property type="entry name" value="PTP_cat"/>
</dbReference>
<evidence type="ECO:0000313" key="2">
    <source>
        <dbReference type="EMBL" id="NLP85879.1"/>
    </source>
</evidence>
<keyword evidence="3" id="KW-1185">Reference proteome</keyword>
<feature type="domain" description="Tyrosine specific protein phosphatases" evidence="1">
    <location>
        <begin position="67"/>
        <end position="119"/>
    </location>
</feature>
<accession>A0ABX1KG53</accession>
<evidence type="ECO:0000259" key="1">
    <source>
        <dbReference type="PROSITE" id="PS50056"/>
    </source>
</evidence>